<dbReference type="EMBL" id="JACAZH010000090">
    <property type="protein sequence ID" value="KAF7326836.1"/>
    <property type="molecule type" value="Genomic_DNA"/>
</dbReference>
<dbReference type="PANTHER" id="PTHR10039:SF14">
    <property type="entry name" value="NACHT DOMAIN-CONTAINING PROTEIN"/>
    <property type="match status" value="1"/>
</dbReference>
<evidence type="ECO:0000256" key="1">
    <source>
        <dbReference type="ARBA" id="ARBA00022737"/>
    </source>
</evidence>
<comment type="caution">
    <text evidence="3">The sequence shown here is derived from an EMBL/GenBank/DDBJ whole genome shotgun (WGS) entry which is preliminary data.</text>
</comment>
<name>A0A8H6WRG3_9AGAR</name>
<dbReference type="Pfam" id="PF24883">
    <property type="entry name" value="NPHP3_N"/>
    <property type="match status" value="1"/>
</dbReference>
<dbReference type="InterPro" id="IPR056884">
    <property type="entry name" value="NPHP3-like_N"/>
</dbReference>
<dbReference type="SUPFAM" id="SSF52540">
    <property type="entry name" value="P-loop containing nucleoside triphosphate hydrolases"/>
    <property type="match status" value="1"/>
</dbReference>
<sequence length="738" mass="83086">MLCTGACTTPQCTAAPGNFIVPISFVRVAHIIVDPGLPEPGAAAVKQWSTILAEAEEDLAETATETGQSDTLLCIIMCMAMMAACPEIRIAKMQSGDIRCTTRVLGRSYTRISISIDILHNAIAVEAIYDSTDSFMEPKCHAETRTEMLMDLRKWALDPHPKTTILWLYGPAGAGKSAIMRTLAAQLHEDRRLGGCFFFKRGHITRNNARTLFTTIAYQLALNVESLRTPISRVAEKDPSIVGLSIGTQMQQLISEPCRAHENRQSLAIVIDGLDECNGRAFQGEILRAILNPSSNHAIFLRFIVASRPEPQISKMFPLPDHSCSYRRCNVEQSFDDVRKYLCNEFSRIHRDHSTMAKIPSPWPEPSVLEELVRKSSGYFIYASTIIKFIGDENFRPTVRLEVIRNTNGPGSESAYDALDQLYLTILASACRQSELIPILCAIVNFQLAAGHIDQLFWARRRRNSDDKDNIVSYHASFLDFLDNPHRSGNFCVGTLNRRISLARSLLQFYAGPYQRTKRSLLSRLIDFIVSLPTSSAVAELVPLIGSMNPDYLFYPYQVEDRELASIAPWLKTHSAPADLIQLWEDYAFMFSIDKKKWLNKPPSVKHNILPSPELVRILLSMGFLNWPFWELPTKLNLTWTDLRATVCSLQPKSAGDERILPIHQPHSAFPWAARDLALQLIRKMVKNHIDTDGGANPSASHDAVFQWKSKEFICDLGGSYPEFQFVSIMPEDNFVYR</sequence>
<dbReference type="OrthoDB" id="5967843at2759"/>
<keyword evidence="1" id="KW-0677">Repeat</keyword>
<dbReference type="Gene3D" id="3.40.50.300">
    <property type="entry name" value="P-loop containing nucleotide triphosphate hydrolases"/>
    <property type="match status" value="1"/>
</dbReference>
<evidence type="ECO:0000259" key="2">
    <source>
        <dbReference type="Pfam" id="PF24883"/>
    </source>
</evidence>
<dbReference type="Proteomes" id="UP000623467">
    <property type="component" value="Unassembled WGS sequence"/>
</dbReference>
<proteinExistence type="predicted"/>
<accession>A0A8H6WRG3</accession>
<reference evidence="3" key="1">
    <citation type="submission" date="2020-05" db="EMBL/GenBank/DDBJ databases">
        <title>Mycena genomes resolve the evolution of fungal bioluminescence.</title>
        <authorList>
            <person name="Tsai I.J."/>
        </authorList>
    </citation>
    <scope>NUCLEOTIDE SEQUENCE</scope>
    <source>
        <strain evidence="3">160909Yilan</strain>
    </source>
</reference>
<evidence type="ECO:0000313" key="4">
    <source>
        <dbReference type="Proteomes" id="UP000623467"/>
    </source>
</evidence>
<organism evidence="3 4">
    <name type="scientific">Mycena sanguinolenta</name>
    <dbReference type="NCBI Taxonomy" id="230812"/>
    <lineage>
        <taxon>Eukaryota</taxon>
        <taxon>Fungi</taxon>
        <taxon>Dikarya</taxon>
        <taxon>Basidiomycota</taxon>
        <taxon>Agaricomycotina</taxon>
        <taxon>Agaricomycetes</taxon>
        <taxon>Agaricomycetidae</taxon>
        <taxon>Agaricales</taxon>
        <taxon>Marasmiineae</taxon>
        <taxon>Mycenaceae</taxon>
        <taxon>Mycena</taxon>
    </lineage>
</organism>
<evidence type="ECO:0000313" key="3">
    <source>
        <dbReference type="EMBL" id="KAF7326836.1"/>
    </source>
</evidence>
<dbReference type="AlphaFoldDB" id="A0A8H6WRG3"/>
<dbReference type="PANTHER" id="PTHR10039">
    <property type="entry name" value="AMELOGENIN"/>
    <property type="match status" value="1"/>
</dbReference>
<feature type="domain" description="Nephrocystin 3-like N-terminal" evidence="2">
    <location>
        <begin position="153"/>
        <end position="308"/>
    </location>
</feature>
<gene>
    <name evidence="3" type="ORF">MSAN_02494200</name>
</gene>
<protein>
    <submittedName>
        <fullName evidence="3">NACHT domain-containing protein</fullName>
    </submittedName>
</protein>
<keyword evidence="4" id="KW-1185">Reference proteome</keyword>
<dbReference type="InterPro" id="IPR027417">
    <property type="entry name" value="P-loop_NTPase"/>
</dbReference>